<accession>A0AAD9MK17</accession>
<feature type="domain" description="Protein kinase" evidence="8">
    <location>
        <begin position="10"/>
        <end position="274"/>
    </location>
</feature>
<dbReference type="PROSITE" id="PS50011">
    <property type="entry name" value="PROTEIN_KINASE_DOM"/>
    <property type="match status" value="1"/>
</dbReference>
<keyword evidence="10" id="KW-1185">Reference proteome</keyword>
<gene>
    <name evidence="9" type="ORF">QBZ16_004215</name>
</gene>
<dbReference type="CDD" id="cd06627">
    <property type="entry name" value="STKc_Cdc7_like"/>
    <property type="match status" value="1"/>
</dbReference>
<evidence type="ECO:0000313" key="9">
    <source>
        <dbReference type="EMBL" id="KAK2077370.1"/>
    </source>
</evidence>
<dbReference type="InterPro" id="IPR000719">
    <property type="entry name" value="Prot_kinase_dom"/>
</dbReference>
<dbReference type="Pfam" id="PF00069">
    <property type="entry name" value="Pkinase"/>
    <property type="match status" value="1"/>
</dbReference>
<keyword evidence="2" id="KW-0808">Transferase</keyword>
<organism evidence="9 10">
    <name type="scientific">Prototheca wickerhamii</name>
    <dbReference type="NCBI Taxonomy" id="3111"/>
    <lineage>
        <taxon>Eukaryota</taxon>
        <taxon>Viridiplantae</taxon>
        <taxon>Chlorophyta</taxon>
        <taxon>core chlorophytes</taxon>
        <taxon>Trebouxiophyceae</taxon>
        <taxon>Chlorellales</taxon>
        <taxon>Chlorellaceae</taxon>
        <taxon>Prototheca</taxon>
    </lineage>
</organism>
<sequence length="772" mass="80407">MFPKTLSDKYRLGEELGRGAYGHVYRGLDTRTGQHVAIKQIGLERIPSGGLPGIIREVDLLKTLHHPNVVKYLGSLRTSTHLYIVLEFVENGALSSIIKSSSFGPFPESLVAVYVQQVLQGLAYLHAQGVVHRDIKGANILTTKEGVVKLADFGVAAQLSDLETRPAGASLRGGPGSSPVGTAYWMAPEVVELGSVTTAADIWSVGCLAIELFTGAPPYYDLQPMSALYNIVADPHPPLPKHVSAGMRDFLLRCFAKDPRKRPAAAELLEHPWLTYNRRTLRGTWSHTRGARSTHTSVALVVERMLAADAGGEGDGGVKNDAATDKISSRTDDPPVPSAPLSPFEDRDLTGIRLLEHLRAQGGTDCLLVGEDRLLGALGGASPAARETLAAVTKQVASMQLARCGAQRDVVKEAAAAASCAALAGLLRGEDAADARLAARAFVARQGLPALRDLLDASSERVLDRALELTLRLPALAAGLVPAALRFAHPAHPHALRAAAAHVAEALGRTAQGTAALLSADALPAMLDLLLGDHPAVERAPAAAASPPRPPQGPSSPLSLDLLQAAVDCCWRLVLRAAAEAPGMPSVNEVFRARARGRRRARDGRAAGRAAGVPARAGAGSPADGGFARGAHARSSSVPLTEAELAQLGDDAAAARGALALPGRTSSTGRPNGRAGEGAAARGLAPVLAATRESGASSPQSQTMTVSSLARASILQHEGTTAAHHGGVPTPPRSPSRRQPPARGGSHGVEGEPADAARARRPPARCRCWTPS</sequence>
<dbReference type="InterPro" id="IPR008271">
    <property type="entry name" value="Ser/Thr_kinase_AS"/>
</dbReference>
<dbReference type="InterPro" id="IPR050629">
    <property type="entry name" value="STE20/SPS1-PAK"/>
</dbReference>
<dbReference type="PROSITE" id="PS00107">
    <property type="entry name" value="PROTEIN_KINASE_ATP"/>
    <property type="match status" value="1"/>
</dbReference>
<dbReference type="FunFam" id="3.30.200.20:FF:000042">
    <property type="entry name" value="Aurora kinase A"/>
    <property type="match status" value="1"/>
</dbReference>
<keyword evidence="5 6" id="KW-0067">ATP-binding</keyword>
<dbReference type="SUPFAM" id="SSF56112">
    <property type="entry name" value="Protein kinase-like (PK-like)"/>
    <property type="match status" value="1"/>
</dbReference>
<evidence type="ECO:0000256" key="7">
    <source>
        <dbReference type="SAM" id="MobiDB-lite"/>
    </source>
</evidence>
<feature type="region of interest" description="Disordered" evidence="7">
    <location>
        <begin position="720"/>
        <end position="772"/>
    </location>
</feature>
<reference evidence="9" key="1">
    <citation type="submission" date="2021-01" db="EMBL/GenBank/DDBJ databases">
        <authorList>
            <person name="Eckstrom K.M.E."/>
        </authorList>
    </citation>
    <scope>NUCLEOTIDE SEQUENCE</scope>
    <source>
        <strain evidence="9">UVCC 0001</strain>
    </source>
</reference>
<dbReference type="GO" id="GO:0005737">
    <property type="term" value="C:cytoplasm"/>
    <property type="evidence" value="ECO:0007669"/>
    <property type="project" value="TreeGrafter"/>
</dbReference>
<feature type="region of interest" description="Disordered" evidence="7">
    <location>
        <begin position="311"/>
        <end position="345"/>
    </location>
</feature>
<dbReference type="GO" id="GO:0005524">
    <property type="term" value="F:ATP binding"/>
    <property type="evidence" value="ECO:0007669"/>
    <property type="project" value="UniProtKB-UniRule"/>
</dbReference>
<dbReference type="EMBL" id="JASFZW010000006">
    <property type="protein sequence ID" value="KAK2077370.1"/>
    <property type="molecule type" value="Genomic_DNA"/>
</dbReference>
<dbReference type="AlphaFoldDB" id="A0AAD9MK17"/>
<evidence type="ECO:0000256" key="4">
    <source>
        <dbReference type="ARBA" id="ARBA00022777"/>
    </source>
</evidence>
<feature type="binding site" evidence="6">
    <location>
        <position position="39"/>
    </location>
    <ligand>
        <name>ATP</name>
        <dbReference type="ChEBI" id="CHEBI:30616"/>
    </ligand>
</feature>
<evidence type="ECO:0000313" key="10">
    <source>
        <dbReference type="Proteomes" id="UP001255856"/>
    </source>
</evidence>
<evidence type="ECO:0000256" key="3">
    <source>
        <dbReference type="ARBA" id="ARBA00022741"/>
    </source>
</evidence>
<dbReference type="GO" id="GO:0004674">
    <property type="term" value="F:protein serine/threonine kinase activity"/>
    <property type="evidence" value="ECO:0007669"/>
    <property type="project" value="UniProtKB-EC"/>
</dbReference>
<dbReference type="PROSITE" id="PS00108">
    <property type="entry name" value="PROTEIN_KINASE_ST"/>
    <property type="match status" value="1"/>
</dbReference>
<dbReference type="PANTHER" id="PTHR48012">
    <property type="entry name" value="STERILE20-LIKE KINASE, ISOFORM B-RELATED"/>
    <property type="match status" value="1"/>
</dbReference>
<proteinExistence type="predicted"/>
<feature type="compositionally biased region" description="Low complexity" evidence="7">
    <location>
        <begin position="607"/>
        <end position="620"/>
    </location>
</feature>
<keyword evidence="4" id="KW-0418">Kinase</keyword>
<dbReference type="SMART" id="SM00220">
    <property type="entry name" value="S_TKc"/>
    <property type="match status" value="1"/>
</dbReference>
<dbReference type="Gene3D" id="1.10.510.10">
    <property type="entry name" value="Transferase(Phosphotransferase) domain 1"/>
    <property type="match status" value="1"/>
</dbReference>
<dbReference type="EC" id="2.7.11.1" evidence="1"/>
<dbReference type="Proteomes" id="UP001255856">
    <property type="component" value="Unassembled WGS sequence"/>
</dbReference>
<protein>
    <recommendedName>
        <fullName evidence="1">non-specific serine/threonine protein kinase</fullName>
        <ecNumber evidence="1">2.7.11.1</ecNumber>
    </recommendedName>
</protein>
<feature type="region of interest" description="Disordered" evidence="7">
    <location>
        <begin position="597"/>
        <end position="635"/>
    </location>
</feature>
<dbReference type="PANTHER" id="PTHR48012:SF26">
    <property type="entry name" value="SERINE_THREONINE-PROTEIN KINASE DDB_G0283821-RELATED"/>
    <property type="match status" value="1"/>
</dbReference>
<evidence type="ECO:0000256" key="2">
    <source>
        <dbReference type="ARBA" id="ARBA00022679"/>
    </source>
</evidence>
<keyword evidence="3 6" id="KW-0547">Nucleotide-binding</keyword>
<evidence type="ECO:0000256" key="1">
    <source>
        <dbReference type="ARBA" id="ARBA00012513"/>
    </source>
</evidence>
<feature type="region of interest" description="Disordered" evidence="7">
    <location>
        <begin position="660"/>
        <end position="681"/>
    </location>
</feature>
<evidence type="ECO:0000256" key="5">
    <source>
        <dbReference type="ARBA" id="ARBA00022840"/>
    </source>
</evidence>
<evidence type="ECO:0000256" key="6">
    <source>
        <dbReference type="PROSITE-ProRule" id="PRU10141"/>
    </source>
</evidence>
<evidence type="ECO:0000259" key="8">
    <source>
        <dbReference type="PROSITE" id="PS50011"/>
    </source>
</evidence>
<feature type="compositionally biased region" description="Low complexity" evidence="7">
    <location>
        <begin position="669"/>
        <end position="681"/>
    </location>
</feature>
<name>A0AAD9MK17_PROWI</name>
<dbReference type="FunFam" id="1.10.510.10:FF:000571">
    <property type="entry name" value="Maternal embryonic leucine zipper kinase"/>
    <property type="match status" value="1"/>
</dbReference>
<dbReference type="InterPro" id="IPR011009">
    <property type="entry name" value="Kinase-like_dom_sf"/>
</dbReference>
<feature type="compositionally biased region" description="Basic and acidic residues" evidence="7">
    <location>
        <begin position="316"/>
        <end position="333"/>
    </location>
</feature>
<comment type="caution">
    <text evidence="9">The sequence shown here is derived from an EMBL/GenBank/DDBJ whole genome shotgun (WGS) entry which is preliminary data.</text>
</comment>
<dbReference type="InterPro" id="IPR017441">
    <property type="entry name" value="Protein_kinase_ATP_BS"/>
</dbReference>